<keyword evidence="2" id="KW-1185">Reference proteome</keyword>
<organism evidence="1 2">
    <name type="scientific">Rhodonellum ikkaensis</name>
    <dbReference type="NCBI Taxonomy" id="336829"/>
    <lineage>
        <taxon>Bacteria</taxon>
        <taxon>Pseudomonadati</taxon>
        <taxon>Bacteroidota</taxon>
        <taxon>Cytophagia</taxon>
        <taxon>Cytophagales</taxon>
        <taxon>Cytophagaceae</taxon>
        <taxon>Rhodonellum</taxon>
    </lineage>
</organism>
<reference evidence="1 2" key="1">
    <citation type="submission" date="2016-10" db="EMBL/GenBank/DDBJ databases">
        <authorList>
            <person name="Varghese N."/>
            <person name="Submissions S."/>
        </authorList>
    </citation>
    <scope>NUCLEOTIDE SEQUENCE [LARGE SCALE GENOMIC DNA]</scope>
    <source>
        <strain evidence="1 2">DSM 17997</strain>
    </source>
</reference>
<evidence type="ECO:0008006" key="3">
    <source>
        <dbReference type="Google" id="ProtNLM"/>
    </source>
</evidence>
<accession>A0A1H3QWK2</accession>
<name>A0A1H3QWK2_9BACT</name>
<evidence type="ECO:0000313" key="2">
    <source>
        <dbReference type="Proteomes" id="UP000199663"/>
    </source>
</evidence>
<proteinExistence type="predicted"/>
<comment type="caution">
    <text evidence="1">The sequence shown here is derived from an EMBL/GenBank/DDBJ whole genome shotgun (WGS) entry which is preliminary data.</text>
</comment>
<evidence type="ECO:0000313" key="1">
    <source>
        <dbReference type="EMBL" id="SDZ17972.1"/>
    </source>
</evidence>
<dbReference type="EMBL" id="FNQC01000007">
    <property type="protein sequence ID" value="SDZ17972.1"/>
    <property type="molecule type" value="Genomic_DNA"/>
</dbReference>
<sequence>MSKNIEVLVQLVRMSRSSGRSRVCLLPFLRDRLSIPQKSLRNQGLFAFIPIPKSYNEHQIFIGVLVQLLECPVFTGRSRVCLLPFLRDRLSIPQKSLRNQGLFAFIPIPKSYNEHQIFIGVLVQLVRKSRSSGRSRVCLLPFLRDRLSIPQKSLRNQGLFAFVPLPKPLNEYQKTLGY</sequence>
<protein>
    <recommendedName>
        <fullName evidence="3">Maturase K</fullName>
    </recommendedName>
</protein>
<dbReference type="Proteomes" id="UP000199663">
    <property type="component" value="Unassembled WGS sequence"/>
</dbReference>
<gene>
    <name evidence="1" type="ORF">SAMN05444412_10757</name>
</gene>